<sequence length="103" mass="11136">MTDAFSPSSTPLPPAPSLSAGFLTEVDHALMRHHLRGVRIVELRQIGGPPEAGAEVLAYLEASGFAVKFRLVERMSPPPLCRIVFRYPGPKQAEMTIAPEVVG</sequence>
<organism evidence="1 2">
    <name type="scientific">Rhodobacter maris</name>
    <dbReference type="NCBI Taxonomy" id="446682"/>
    <lineage>
        <taxon>Bacteria</taxon>
        <taxon>Pseudomonadati</taxon>
        <taxon>Pseudomonadota</taxon>
        <taxon>Alphaproteobacteria</taxon>
        <taxon>Rhodobacterales</taxon>
        <taxon>Rhodobacter group</taxon>
        <taxon>Rhodobacter</taxon>
    </lineage>
</organism>
<dbReference type="RefSeq" id="WP_097070656.1">
    <property type="nucleotide sequence ID" value="NZ_OBMT01000010.1"/>
</dbReference>
<reference evidence="2" key="1">
    <citation type="submission" date="2017-08" db="EMBL/GenBank/DDBJ databases">
        <authorList>
            <person name="Varghese N."/>
            <person name="Submissions S."/>
        </authorList>
    </citation>
    <scope>NUCLEOTIDE SEQUENCE [LARGE SCALE GENOMIC DNA]</scope>
    <source>
        <strain evidence="2">JA276</strain>
    </source>
</reference>
<dbReference type="OrthoDB" id="7868994at2"/>
<evidence type="ECO:0000313" key="1">
    <source>
        <dbReference type="EMBL" id="SOC12814.1"/>
    </source>
</evidence>
<accession>A0A285SXN2</accession>
<protein>
    <submittedName>
        <fullName evidence="1">Uncharacterized protein</fullName>
    </submittedName>
</protein>
<proteinExistence type="predicted"/>
<name>A0A285SXN2_9RHOB</name>
<dbReference type="Proteomes" id="UP000219111">
    <property type="component" value="Unassembled WGS sequence"/>
</dbReference>
<evidence type="ECO:0000313" key="2">
    <source>
        <dbReference type="Proteomes" id="UP000219111"/>
    </source>
</evidence>
<keyword evidence="2" id="KW-1185">Reference proteome</keyword>
<gene>
    <name evidence="1" type="ORF">SAMN05877831_11059</name>
</gene>
<dbReference type="AlphaFoldDB" id="A0A285SXN2"/>
<dbReference type="EMBL" id="OBMT01000010">
    <property type="protein sequence ID" value="SOC12814.1"/>
    <property type="molecule type" value="Genomic_DNA"/>
</dbReference>